<dbReference type="FunFam" id="3.30.160.60:FF:000895">
    <property type="entry name" value="Zinc finger protein 597"/>
    <property type="match status" value="1"/>
</dbReference>
<keyword evidence="5" id="KW-0862">Zinc</keyword>
<dbReference type="Gene3D" id="3.30.160.60">
    <property type="entry name" value="Classic Zinc Finger"/>
    <property type="match status" value="6"/>
</dbReference>
<feature type="domain" description="C2H2-type" evidence="10">
    <location>
        <begin position="302"/>
        <end position="329"/>
    </location>
</feature>
<evidence type="ECO:0000259" key="10">
    <source>
        <dbReference type="PROSITE" id="PS50157"/>
    </source>
</evidence>
<dbReference type="PROSITE" id="PS50805">
    <property type="entry name" value="KRAB"/>
    <property type="match status" value="1"/>
</dbReference>
<keyword evidence="4 8" id="KW-0863">Zinc-finger</keyword>
<comment type="subcellular location">
    <subcellularLocation>
        <location evidence="1">Nucleus</location>
    </subcellularLocation>
</comment>
<dbReference type="SUPFAM" id="SSF57667">
    <property type="entry name" value="beta-beta-alpha zinc fingers"/>
    <property type="match status" value="4"/>
</dbReference>
<dbReference type="Pfam" id="PF00096">
    <property type="entry name" value="zf-C2H2"/>
    <property type="match status" value="5"/>
</dbReference>
<accession>A0A803XVJ8</accession>
<dbReference type="GO" id="GO:0005634">
    <property type="term" value="C:nucleus"/>
    <property type="evidence" value="ECO:0007669"/>
    <property type="project" value="UniProtKB-SubCell"/>
</dbReference>
<dbReference type="SMART" id="SM00355">
    <property type="entry name" value="ZnF_C2H2"/>
    <property type="match status" value="6"/>
</dbReference>
<dbReference type="FunFam" id="3.30.160.60:FF:000016">
    <property type="entry name" value="zinc finger protein 37 homolog"/>
    <property type="match status" value="1"/>
</dbReference>
<dbReference type="CDD" id="cd07765">
    <property type="entry name" value="KRAB_A-box"/>
    <property type="match status" value="1"/>
</dbReference>
<dbReference type="InParanoid" id="A0A803XVJ8"/>
<evidence type="ECO:0000259" key="11">
    <source>
        <dbReference type="PROSITE" id="PS50805"/>
    </source>
</evidence>
<evidence type="ECO:0000313" key="12">
    <source>
        <dbReference type="Ensembl" id="ENSMGAP00000023544.1"/>
    </source>
</evidence>
<dbReference type="FunFam" id="3.30.160.60:FF:001684">
    <property type="entry name" value="zinc finger protein 33B-like"/>
    <property type="match status" value="1"/>
</dbReference>
<feature type="domain" description="KRAB" evidence="11">
    <location>
        <begin position="8"/>
        <end position="76"/>
    </location>
</feature>
<evidence type="ECO:0000256" key="8">
    <source>
        <dbReference type="PROSITE-ProRule" id="PRU00042"/>
    </source>
</evidence>
<keyword evidence="13" id="KW-1185">Reference proteome</keyword>
<protein>
    <submittedName>
        <fullName evidence="12">Uncharacterized protein</fullName>
    </submittedName>
</protein>
<evidence type="ECO:0000256" key="9">
    <source>
        <dbReference type="SAM" id="MobiDB-lite"/>
    </source>
</evidence>
<dbReference type="GO" id="GO:0006355">
    <property type="term" value="P:regulation of DNA-templated transcription"/>
    <property type="evidence" value="ECO:0007669"/>
    <property type="project" value="InterPro"/>
</dbReference>
<dbReference type="InterPro" id="IPR050331">
    <property type="entry name" value="Zinc_finger"/>
</dbReference>
<dbReference type="Pfam" id="PF01352">
    <property type="entry name" value="KRAB"/>
    <property type="match status" value="1"/>
</dbReference>
<feature type="domain" description="C2H2-type" evidence="10">
    <location>
        <begin position="218"/>
        <end position="245"/>
    </location>
</feature>
<gene>
    <name evidence="12" type="primary">LOC104910813</name>
</gene>
<dbReference type="InterPro" id="IPR001909">
    <property type="entry name" value="KRAB"/>
</dbReference>
<dbReference type="InterPro" id="IPR013087">
    <property type="entry name" value="Znf_C2H2_type"/>
</dbReference>
<dbReference type="InterPro" id="IPR036051">
    <property type="entry name" value="KRAB_dom_sf"/>
</dbReference>
<dbReference type="GeneTree" id="ENSGT01150000286944"/>
<keyword evidence="6" id="KW-0804">Transcription</keyword>
<evidence type="ECO:0000256" key="6">
    <source>
        <dbReference type="ARBA" id="ARBA00023163"/>
    </source>
</evidence>
<dbReference type="GO" id="GO:0008270">
    <property type="term" value="F:zinc ion binding"/>
    <property type="evidence" value="ECO:0007669"/>
    <property type="project" value="UniProtKB-KW"/>
</dbReference>
<reference evidence="12" key="2">
    <citation type="submission" date="2025-08" db="UniProtKB">
        <authorList>
            <consortium name="Ensembl"/>
        </authorList>
    </citation>
    <scope>IDENTIFICATION</scope>
</reference>
<organism evidence="12 13">
    <name type="scientific">Meleagris gallopavo</name>
    <name type="common">Wild turkey</name>
    <dbReference type="NCBI Taxonomy" id="9103"/>
    <lineage>
        <taxon>Eukaryota</taxon>
        <taxon>Metazoa</taxon>
        <taxon>Chordata</taxon>
        <taxon>Craniata</taxon>
        <taxon>Vertebrata</taxon>
        <taxon>Euteleostomi</taxon>
        <taxon>Archelosauria</taxon>
        <taxon>Archosauria</taxon>
        <taxon>Dinosauria</taxon>
        <taxon>Saurischia</taxon>
        <taxon>Theropoda</taxon>
        <taxon>Coelurosauria</taxon>
        <taxon>Aves</taxon>
        <taxon>Neognathae</taxon>
        <taxon>Galloanserae</taxon>
        <taxon>Galliformes</taxon>
        <taxon>Phasianidae</taxon>
        <taxon>Meleagridinae</taxon>
        <taxon>Meleagris</taxon>
    </lineage>
</organism>
<dbReference type="Gene3D" id="6.10.140.140">
    <property type="match status" value="1"/>
</dbReference>
<dbReference type="FunFam" id="3.30.160.60:FF:000295">
    <property type="entry name" value="zinc finger protein 19"/>
    <property type="match status" value="1"/>
</dbReference>
<feature type="region of interest" description="Disordered" evidence="9">
    <location>
        <begin position="122"/>
        <end position="164"/>
    </location>
</feature>
<evidence type="ECO:0000256" key="2">
    <source>
        <dbReference type="ARBA" id="ARBA00022723"/>
    </source>
</evidence>
<feature type="domain" description="C2H2-type" evidence="10">
    <location>
        <begin position="274"/>
        <end position="301"/>
    </location>
</feature>
<sequence length="472" mass="53678">MASSQEPVSFAEVAVYFSREEWALLDPAQRALYRDVMLETYQCVASMAPKPIVISLLEGGEDLWIPDMQSPEDVAGDLRPEEISDIKEDLQNGGVAKRHSGSVSVGEISADVQRSLEQGEYVRKPLGNHPGKRVRNPPGCSSGEERPEGLRRKEECQEKMRNPSDVSEKSFRRYSCHVNHHHIHPGMRPYKCSDCEKSFIFSSDLTVHQRIHTRENCFKCLECGKGFRSSPDLICHQRIHIGERPYKCPECGKGFRMNSHLTCHRRFHTRERIYKCSHCGKSFKCCANLSRHQRIHTGERPYKCSHYGRSFKCSSNLIRHQRIHTGERPYKCHECGKGFRSGFNLFRHQHIHKGESLYECPEFGKSFRTTSSASASTQDRGPSSVPSVGRATKAFLTSATSGMPGMCELPSQTITTHCCSYKAELDTICRSTMYTPQRENNTTAWCPYSDAHGPMFTHKITVLVTMMQHSYQ</sequence>
<feature type="domain" description="C2H2-type" evidence="10">
    <location>
        <begin position="190"/>
        <end position="217"/>
    </location>
</feature>
<name>A0A803XVJ8_MELGA</name>
<feature type="domain" description="C2H2-type" evidence="10">
    <location>
        <begin position="330"/>
        <end position="357"/>
    </location>
</feature>
<evidence type="ECO:0000256" key="1">
    <source>
        <dbReference type="ARBA" id="ARBA00004123"/>
    </source>
</evidence>
<proteinExistence type="predicted"/>
<dbReference type="FunFam" id="3.30.160.60:FF:000478">
    <property type="entry name" value="Zinc finger protein 133"/>
    <property type="match status" value="1"/>
</dbReference>
<dbReference type="PROSITE" id="PS50157">
    <property type="entry name" value="ZINC_FINGER_C2H2_2"/>
    <property type="match status" value="6"/>
</dbReference>
<feature type="compositionally biased region" description="Basic and acidic residues" evidence="9">
    <location>
        <begin position="143"/>
        <end position="164"/>
    </location>
</feature>
<dbReference type="PROSITE" id="PS00028">
    <property type="entry name" value="ZINC_FINGER_C2H2_1"/>
    <property type="match status" value="5"/>
</dbReference>
<dbReference type="FunFam" id="3.30.160.60:FF:000358">
    <property type="entry name" value="zinc finger protein 24"/>
    <property type="match status" value="1"/>
</dbReference>
<dbReference type="AlphaFoldDB" id="A0A803XVJ8"/>
<evidence type="ECO:0000313" key="13">
    <source>
        <dbReference type="Proteomes" id="UP000001645"/>
    </source>
</evidence>
<dbReference type="Proteomes" id="UP000001645">
    <property type="component" value="Chromosome 4"/>
</dbReference>
<keyword evidence="7" id="KW-0539">Nucleus</keyword>
<dbReference type="PANTHER" id="PTHR16515">
    <property type="entry name" value="PR DOMAIN ZINC FINGER PROTEIN"/>
    <property type="match status" value="1"/>
</dbReference>
<dbReference type="SMART" id="SM00349">
    <property type="entry name" value="KRAB"/>
    <property type="match status" value="1"/>
</dbReference>
<evidence type="ECO:0000256" key="5">
    <source>
        <dbReference type="ARBA" id="ARBA00022833"/>
    </source>
</evidence>
<keyword evidence="2" id="KW-0479">Metal-binding</keyword>
<dbReference type="Ensembl" id="ENSMGAT00000035708.1">
    <property type="protein sequence ID" value="ENSMGAP00000023544.1"/>
    <property type="gene ID" value="ENSMGAG00000017819.1"/>
</dbReference>
<dbReference type="InterPro" id="IPR036236">
    <property type="entry name" value="Znf_C2H2_sf"/>
</dbReference>
<evidence type="ECO:0000256" key="7">
    <source>
        <dbReference type="ARBA" id="ARBA00023242"/>
    </source>
</evidence>
<keyword evidence="3" id="KW-0677">Repeat</keyword>
<feature type="domain" description="C2H2-type" evidence="10">
    <location>
        <begin position="246"/>
        <end position="273"/>
    </location>
</feature>
<dbReference type="SUPFAM" id="SSF109640">
    <property type="entry name" value="KRAB domain (Kruppel-associated box)"/>
    <property type="match status" value="1"/>
</dbReference>
<reference evidence="12 13" key="1">
    <citation type="journal article" date="2010" name="PLoS Biol.">
        <title>Multi-platform next-generation sequencing of the domestic turkey (Meleagris gallopavo): genome assembly and analysis.</title>
        <authorList>
            <person name="Dalloul R.A."/>
            <person name="Long J.A."/>
            <person name="Zimin A.V."/>
            <person name="Aslam L."/>
            <person name="Beal K."/>
            <person name="Blomberg L.A."/>
            <person name="Bouffard P."/>
            <person name="Burt D.W."/>
            <person name="Crasta O."/>
            <person name="Crooijmans R.P."/>
            <person name="Cooper K."/>
            <person name="Coulombe R.A."/>
            <person name="De S."/>
            <person name="Delany M.E."/>
            <person name="Dodgson J.B."/>
            <person name="Dong J.J."/>
            <person name="Evans C."/>
            <person name="Frederickson K.M."/>
            <person name="Flicek P."/>
            <person name="Florea L."/>
            <person name="Folkerts O."/>
            <person name="Groenen M.A."/>
            <person name="Harkins T.T."/>
            <person name="Herrero J."/>
            <person name="Hoffmann S."/>
            <person name="Megens H.J."/>
            <person name="Jiang A."/>
            <person name="de Jong P."/>
            <person name="Kaiser P."/>
            <person name="Kim H."/>
            <person name="Kim K.W."/>
            <person name="Kim S."/>
            <person name="Langenberger D."/>
            <person name="Lee M.K."/>
            <person name="Lee T."/>
            <person name="Mane S."/>
            <person name="Marcais G."/>
            <person name="Marz M."/>
            <person name="McElroy A.P."/>
            <person name="Modise T."/>
            <person name="Nefedov M."/>
            <person name="Notredame C."/>
            <person name="Paton I.R."/>
            <person name="Payne W.S."/>
            <person name="Pertea G."/>
            <person name="Prickett D."/>
            <person name="Puiu D."/>
            <person name="Qioa D."/>
            <person name="Raineri E."/>
            <person name="Ruffier M."/>
            <person name="Salzberg S.L."/>
            <person name="Schatz M.C."/>
            <person name="Scheuring C."/>
            <person name="Schmidt C.J."/>
            <person name="Schroeder S."/>
            <person name="Searle S.M."/>
            <person name="Smith E.J."/>
            <person name="Smith J."/>
            <person name="Sonstegard T.S."/>
            <person name="Stadler P.F."/>
            <person name="Tafer H."/>
            <person name="Tu Z.J."/>
            <person name="Van Tassell C.P."/>
            <person name="Vilella A.J."/>
            <person name="Williams K.P."/>
            <person name="Yorke J.A."/>
            <person name="Zhang L."/>
            <person name="Zhang H.B."/>
            <person name="Zhang X."/>
            <person name="Zhang Y."/>
            <person name="Reed K.M."/>
        </authorList>
    </citation>
    <scope>NUCLEOTIDE SEQUENCE [LARGE SCALE GENOMIC DNA]</scope>
</reference>
<dbReference type="PANTHER" id="PTHR16515:SF58">
    <property type="entry name" value="ZINC FINGER PROTEIN 22"/>
    <property type="match status" value="1"/>
</dbReference>
<reference evidence="12" key="3">
    <citation type="submission" date="2025-09" db="UniProtKB">
        <authorList>
            <consortium name="Ensembl"/>
        </authorList>
    </citation>
    <scope>IDENTIFICATION</scope>
</reference>
<evidence type="ECO:0000256" key="4">
    <source>
        <dbReference type="ARBA" id="ARBA00022771"/>
    </source>
</evidence>
<evidence type="ECO:0000256" key="3">
    <source>
        <dbReference type="ARBA" id="ARBA00022737"/>
    </source>
</evidence>